<dbReference type="Proteomes" id="UP001054801">
    <property type="component" value="Chromosome"/>
</dbReference>
<keyword evidence="1" id="KW-0732">Signal</keyword>
<feature type="signal peptide" evidence="1">
    <location>
        <begin position="1"/>
        <end position="23"/>
    </location>
</feature>
<evidence type="ECO:0000313" key="2">
    <source>
        <dbReference type="EMBL" id="UJS26415.1"/>
    </source>
</evidence>
<evidence type="ECO:0000313" key="3">
    <source>
        <dbReference type="Proteomes" id="UP001054801"/>
    </source>
</evidence>
<dbReference type="RefSeq" id="WP_236501807.1">
    <property type="nucleotide sequence ID" value="NZ_CP091244.1"/>
</dbReference>
<proteinExistence type="predicted"/>
<sequence>MNKPVGYLLPTLCCLLASGVVWGDSITEAFQQGRAVAAGGAAATGTIHAGNAASAVPGYTTNPQQAGLYGDGKQDLSGNGLGKQAGCTTADTAGFAGKECDAINFLSDGRPQYPLEKNDALFNLSKGVTKDTRDGLTGLGSGNGTGGCTKVVTTSPDLESVEHCEEWLKTEDKRCAIGRVVKVDKDVNYQCDVTSAQKVQRECHKKLTVTCQTQSDGCAASGVQLGSVSGDMQWVSSIAGGNTILTLGTVGDNYWGNGVYDRSSSFNISKLADVSLFKIDHAWFDDWLWVQVNGISVYVGPYGGDRLEYRNECAGLDDNGECLWYSPRVYYTANDSGNPELRTSWDKALDINIKPYLREGNNTLWMRTVVAGRGESAIRMVTRQYCPPVCSDSWVDGCTGYAP</sequence>
<dbReference type="EMBL" id="CP091244">
    <property type="protein sequence ID" value="UJS26415.1"/>
    <property type="molecule type" value="Genomic_DNA"/>
</dbReference>
<organism evidence="2 3">
    <name type="scientific">Thiothrix winogradskyi</name>
    <dbReference type="NCBI Taxonomy" id="96472"/>
    <lineage>
        <taxon>Bacteria</taxon>
        <taxon>Pseudomonadati</taxon>
        <taxon>Pseudomonadota</taxon>
        <taxon>Gammaproteobacteria</taxon>
        <taxon>Thiotrichales</taxon>
        <taxon>Thiotrichaceae</taxon>
        <taxon>Thiothrix</taxon>
    </lineage>
</organism>
<reference evidence="2" key="1">
    <citation type="journal article" date="2022" name="Microorganisms">
        <title>Two New Species of Filamentous Sulfur Bacteria of the Genus Thiothrix, Thiothrix winogradskyi sp. nov. and 'Candidatus Thiothrix sulfatifontis' sp. nov.</title>
        <authorList>
            <person name="Ravin N.V."/>
            <person name="Rossetti S."/>
            <person name="Beletsky A.V."/>
            <person name="Kadnikov V.V."/>
            <person name="Rudenko T.S."/>
            <person name="Smolyakov D.D."/>
            <person name="Moskvitina M.I."/>
            <person name="Gureeva M.V."/>
            <person name="Mardanov A.V."/>
            <person name="Grabovich M.Y."/>
        </authorList>
    </citation>
    <scope>NUCLEOTIDE SEQUENCE</scope>
    <source>
        <strain evidence="2">CT3</strain>
    </source>
</reference>
<protein>
    <recommendedName>
        <fullName evidence="4">Conjugal transfer protein TraN</fullName>
    </recommendedName>
</protein>
<name>A0ABY3T7D4_9GAMM</name>
<keyword evidence="3" id="KW-1185">Reference proteome</keyword>
<evidence type="ECO:0008006" key="4">
    <source>
        <dbReference type="Google" id="ProtNLM"/>
    </source>
</evidence>
<feature type="chain" id="PRO_5047389879" description="Conjugal transfer protein TraN" evidence="1">
    <location>
        <begin position="24"/>
        <end position="403"/>
    </location>
</feature>
<gene>
    <name evidence="2" type="ORF">L2Y54_10340</name>
</gene>
<evidence type="ECO:0000256" key="1">
    <source>
        <dbReference type="SAM" id="SignalP"/>
    </source>
</evidence>
<accession>A0ABY3T7D4</accession>